<dbReference type="InterPro" id="IPR029016">
    <property type="entry name" value="GAF-like_dom_sf"/>
</dbReference>
<keyword evidence="2" id="KW-1133">Transmembrane helix</keyword>
<dbReference type="Gene3D" id="3.30.450.40">
    <property type="match status" value="1"/>
</dbReference>
<dbReference type="Gene3D" id="3.90.25.10">
    <property type="entry name" value="UDP-galactose 4-epimerase, domain 1"/>
    <property type="match status" value="1"/>
</dbReference>
<protein>
    <submittedName>
        <fullName evidence="4">GDP-mannose 4,6-dehydratase</fullName>
    </submittedName>
</protein>
<dbReference type="Proteomes" id="UP000639396">
    <property type="component" value="Unassembled WGS sequence"/>
</dbReference>
<comment type="caution">
    <text evidence="4">The sequence shown here is derived from an EMBL/GenBank/DDBJ whole genome shotgun (WGS) entry which is preliminary data.</text>
</comment>
<dbReference type="EMBL" id="JACXJA010000028">
    <property type="protein sequence ID" value="MBD2864242.1"/>
    <property type="molecule type" value="Genomic_DNA"/>
</dbReference>
<feature type="transmembrane region" description="Helical" evidence="2">
    <location>
        <begin position="360"/>
        <end position="386"/>
    </location>
</feature>
<proteinExistence type="inferred from homology"/>
<dbReference type="SUPFAM" id="SSF55781">
    <property type="entry name" value="GAF domain-like"/>
    <property type="match status" value="1"/>
</dbReference>
<evidence type="ECO:0000256" key="1">
    <source>
        <dbReference type="ARBA" id="ARBA00007637"/>
    </source>
</evidence>
<feature type="transmembrane region" description="Helical" evidence="2">
    <location>
        <begin position="406"/>
        <end position="424"/>
    </location>
</feature>
<evidence type="ECO:0000313" key="5">
    <source>
        <dbReference type="Proteomes" id="UP000639396"/>
    </source>
</evidence>
<gene>
    <name evidence="4" type="ORF">IDH45_19855</name>
</gene>
<dbReference type="Gene3D" id="3.40.50.720">
    <property type="entry name" value="NAD(P)-binding Rossmann-like Domain"/>
    <property type="match status" value="1"/>
</dbReference>
<evidence type="ECO:0000313" key="4">
    <source>
        <dbReference type="EMBL" id="MBD2864242.1"/>
    </source>
</evidence>
<dbReference type="InterPro" id="IPR001509">
    <property type="entry name" value="Epimerase_deHydtase"/>
</dbReference>
<keyword evidence="2" id="KW-0812">Transmembrane</keyword>
<dbReference type="Pfam" id="PF01370">
    <property type="entry name" value="Epimerase"/>
    <property type="match status" value="1"/>
</dbReference>
<sequence length="728" mass="81912">MRVLVTGGYGFIGSFVAERFYKEGYEVSLIDSMSSGDKSNITFKHKSYIVSIEDRKCEEIFRSTKFDVVVHLAAQVNVSTSLDNPRLDTKSNVLGLSNILSLSHKYGVKKFIFASSAAVYGENDRLPLAESEECEPISPYGLNKWIGETYCRKWQDIYGLETICFRFSNVYGPRQGSVGEGGVVSIFTERALHAKELIVFGDGGQTRDFIYVEDIADAIYRASYSSLTGVYNLSTNSETSVNELVDTLQSLHGSIPVTYKDGRSGDIYRSVLDNSRIKKDLDWAPKYSLKEGLARTYRWFADEHKRSEERQADVKRDSSPIWTSVKKVLPYAENALAFGVTAWITLSLQNGMYDILDFRLIYIILLGILYGNRQSLIAVALSVALYIYQQLDNGREFVSLLHDTEFFFHTAVYLFIGLVVGYAIERKNLALRNMKRRTETTEEKYAFLNDIYTETRLVKDELQLQVMNSSDSFGKIYSVTKELESLEPESIFNSTVSVVESIMRVQVVSIYTVNKYGNYLRLVTRSGSGDYEIAKSIKVEDVDFARHVLHDKKLFVNKKLQADAPLMAAPVWNGREVVAVVALYGMKFDHFTLYYQNLFKITVDLVSSALSRALSFVEATENVRYIDGTPVLKPDVFHDILVSKRIGRAKHGTEYVLLSAGEGNELTIDLSHLISGSLRETDYIGIGPGGELMVLLSNSSLADAAFVLERLQKNGITLTVAEEEAEYV</sequence>
<keyword evidence="5" id="KW-1185">Reference proteome</keyword>
<keyword evidence="2" id="KW-0472">Membrane</keyword>
<comment type="similarity">
    <text evidence="1">Belongs to the NAD(P)-dependent epimerase/dehydratase family.</text>
</comment>
<dbReference type="PANTHER" id="PTHR43000">
    <property type="entry name" value="DTDP-D-GLUCOSE 4,6-DEHYDRATASE-RELATED"/>
    <property type="match status" value="1"/>
</dbReference>
<feature type="domain" description="NAD-dependent epimerase/dehydratase" evidence="3">
    <location>
        <begin position="3"/>
        <end position="224"/>
    </location>
</feature>
<organism evidence="4 5">
    <name type="scientific">Paenibacillus oceani</name>
    <dbReference type="NCBI Taxonomy" id="2772510"/>
    <lineage>
        <taxon>Bacteria</taxon>
        <taxon>Bacillati</taxon>
        <taxon>Bacillota</taxon>
        <taxon>Bacilli</taxon>
        <taxon>Bacillales</taxon>
        <taxon>Paenibacillaceae</taxon>
        <taxon>Paenibacillus</taxon>
    </lineage>
</organism>
<evidence type="ECO:0000256" key="2">
    <source>
        <dbReference type="SAM" id="Phobius"/>
    </source>
</evidence>
<reference evidence="4" key="1">
    <citation type="submission" date="2020-09" db="EMBL/GenBank/DDBJ databases">
        <title>A novel bacterium of genus Paenibacillus, isolated from South China Sea.</title>
        <authorList>
            <person name="Huang H."/>
            <person name="Mo K."/>
            <person name="Hu Y."/>
        </authorList>
    </citation>
    <scope>NUCLEOTIDE SEQUENCE</scope>
    <source>
        <strain evidence="4">IB182363</strain>
    </source>
</reference>
<dbReference type="SUPFAM" id="SSF51735">
    <property type="entry name" value="NAD(P)-binding Rossmann-fold domains"/>
    <property type="match status" value="1"/>
</dbReference>
<dbReference type="RefSeq" id="WP_190929872.1">
    <property type="nucleotide sequence ID" value="NZ_JACXJA010000028.1"/>
</dbReference>
<name>A0A927H1J0_9BACL</name>
<dbReference type="AlphaFoldDB" id="A0A927H1J0"/>
<evidence type="ECO:0000259" key="3">
    <source>
        <dbReference type="Pfam" id="PF01370"/>
    </source>
</evidence>
<dbReference type="InterPro" id="IPR036291">
    <property type="entry name" value="NAD(P)-bd_dom_sf"/>
</dbReference>
<accession>A0A927H1J0</accession>